<dbReference type="Pfam" id="PF00153">
    <property type="entry name" value="Mito_carr"/>
    <property type="match status" value="3"/>
</dbReference>
<name>A0A0R3SR31_HYMDI</name>
<dbReference type="AlphaFoldDB" id="A0A0R3SR31"/>
<evidence type="ECO:0000256" key="4">
    <source>
        <dbReference type="ARBA" id="ARBA00023136"/>
    </source>
</evidence>
<dbReference type="InterPro" id="IPR023395">
    <property type="entry name" value="MCP_dom_sf"/>
</dbReference>
<dbReference type="GO" id="GO:0005739">
    <property type="term" value="C:mitochondrion"/>
    <property type="evidence" value="ECO:0007669"/>
    <property type="project" value="TreeGrafter"/>
</dbReference>
<dbReference type="Proteomes" id="UP000274504">
    <property type="component" value="Unassembled WGS sequence"/>
</dbReference>
<feature type="repeat" description="Solcar" evidence="5">
    <location>
        <begin position="210"/>
        <end position="297"/>
    </location>
</feature>
<feature type="repeat" description="Solcar" evidence="5">
    <location>
        <begin position="13"/>
        <end position="109"/>
    </location>
</feature>
<dbReference type="GO" id="GO:0015187">
    <property type="term" value="F:glycine transmembrane transporter activity"/>
    <property type="evidence" value="ECO:0007669"/>
    <property type="project" value="TreeGrafter"/>
</dbReference>
<dbReference type="InterPro" id="IPR018108">
    <property type="entry name" value="MCP_transmembrane"/>
</dbReference>
<evidence type="ECO:0000256" key="1">
    <source>
        <dbReference type="ARBA" id="ARBA00004141"/>
    </source>
</evidence>
<evidence type="ECO:0000313" key="7">
    <source>
        <dbReference type="EMBL" id="VDL59904.1"/>
    </source>
</evidence>
<keyword evidence="3 5" id="KW-0812">Transmembrane</keyword>
<organism evidence="9">
    <name type="scientific">Hymenolepis diminuta</name>
    <name type="common">Rat tapeworm</name>
    <dbReference type="NCBI Taxonomy" id="6216"/>
    <lineage>
        <taxon>Eukaryota</taxon>
        <taxon>Metazoa</taxon>
        <taxon>Spiralia</taxon>
        <taxon>Lophotrochozoa</taxon>
        <taxon>Platyhelminthes</taxon>
        <taxon>Cestoda</taxon>
        <taxon>Eucestoda</taxon>
        <taxon>Cyclophyllidea</taxon>
        <taxon>Hymenolepididae</taxon>
        <taxon>Hymenolepis</taxon>
    </lineage>
</organism>
<gene>
    <name evidence="7" type="ORF">HDID_LOCUS7586</name>
</gene>
<dbReference type="Gene3D" id="1.50.40.10">
    <property type="entry name" value="Mitochondrial carrier domain"/>
    <property type="match status" value="1"/>
</dbReference>
<evidence type="ECO:0000256" key="5">
    <source>
        <dbReference type="PROSITE-ProRule" id="PRU00282"/>
    </source>
</evidence>
<comment type="similarity">
    <text evidence="2 6">Belongs to the mitochondrial carrier (TC 2.A.29) family.</text>
</comment>
<dbReference type="STRING" id="6216.A0A0R3SR31"/>
<accession>A0A0R3SR31</accession>
<evidence type="ECO:0000313" key="8">
    <source>
        <dbReference type="Proteomes" id="UP000274504"/>
    </source>
</evidence>
<dbReference type="PANTHER" id="PTHR46181:SF3">
    <property type="entry name" value="MITOCHONDRIAL GLYCINE TRANSPORTER"/>
    <property type="match status" value="1"/>
</dbReference>
<reference evidence="9" key="1">
    <citation type="submission" date="2017-02" db="UniProtKB">
        <authorList>
            <consortium name="WormBaseParasite"/>
        </authorList>
    </citation>
    <scope>IDENTIFICATION</scope>
</reference>
<dbReference type="EMBL" id="UYSG01010950">
    <property type="protein sequence ID" value="VDL59904.1"/>
    <property type="molecule type" value="Genomic_DNA"/>
</dbReference>
<evidence type="ECO:0000256" key="2">
    <source>
        <dbReference type="ARBA" id="ARBA00006375"/>
    </source>
</evidence>
<sequence>MSDQLIANHPRSRPSDQVLIVSSLSSALGVIITQPLDVLKTRLQGPPILSANSSIGVLKTATALWSEVPSQNNLLYRLRAFWAGTIPSLWRSVPGVCAYFTTINLLQPSVPSCGSPALTSFALGFTSRCIVGTVLLPFTVVKAHAEAGLSQNRSTFVALHWIYKTTKLKGIYSGLLPTLARDSPYSGLYLLFYNQFKHLTVPKEIPQKNISTQLLSFCAFLAAFCATAVTQPADVLRSNRQLSVASTTHRMPWAQVLRETVRIDGITGLWRGFYLRLIRRSVFAVITWTLFDKIPISSQSSLPVT</sequence>
<feature type="repeat" description="Solcar" evidence="5">
    <location>
        <begin position="115"/>
        <end position="199"/>
    </location>
</feature>
<dbReference type="SUPFAM" id="SSF103506">
    <property type="entry name" value="Mitochondrial carrier"/>
    <property type="match status" value="1"/>
</dbReference>
<proteinExistence type="inferred from homology"/>
<dbReference type="OrthoDB" id="1924968at2759"/>
<dbReference type="WBParaSite" id="HDID_0000758801-mRNA-1">
    <property type="protein sequence ID" value="HDID_0000758801-mRNA-1"/>
    <property type="gene ID" value="HDID_0000758801"/>
</dbReference>
<protein>
    <submittedName>
        <fullName evidence="9">Solute carrier family 25 member 38 homolog</fullName>
    </submittedName>
</protein>
<reference evidence="7 8" key="2">
    <citation type="submission" date="2018-11" db="EMBL/GenBank/DDBJ databases">
        <authorList>
            <consortium name="Pathogen Informatics"/>
        </authorList>
    </citation>
    <scope>NUCLEOTIDE SEQUENCE [LARGE SCALE GENOMIC DNA]</scope>
</reference>
<keyword evidence="4 5" id="KW-0472">Membrane</keyword>
<comment type="subcellular location">
    <subcellularLocation>
        <location evidence="1">Membrane</location>
        <topology evidence="1">Multi-pass membrane protein</topology>
    </subcellularLocation>
</comment>
<dbReference type="GO" id="GO:1904983">
    <property type="term" value="P:glycine import into mitochondrion"/>
    <property type="evidence" value="ECO:0007669"/>
    <property type="project" value="TreeGrafter"/>
</dbReference>
<dbReference type="PANTHER" id="PTHR46181">
    <property type="entry name" value="MITOCHONDRIAL GLYCINE TRANSPORTER"/>
    <property type="match status" value="1"/>
</dbReference>
<dbReference type="GO" id="GO:0016020">
    <property type="term" value="C:membrane"/>
    <property type="evidence" value="ECO:0007669"/>
    <property type="project" value="UniProtKB-SubCell"/>
</dbReference>
<dbReference type="PROSITE" id="PS50920">
    <property type="entry name" value="SOLCAR"/>
    <property type="match status" value="3"/>
</dbReference>
<keyword evidence="6" id="KW-0813">Transport</keyword>
<evidence type="ECO:0000256" key="6">
    <source>
        <dbReference type="RuleBase" id="RU000488"/>
    </source>
</evidence>
<evidence type="ECO:0000313" key="9">
    <source>
        <dbReference type="WBParaSite" id="HDID_0000758801-mRNA-1"/>
    </source>
</evidence>
<evidence type="ECO:0000256" key="3">
    <source>
        <dbReference type="ARBA" id="ARBA00022692"/>
    </source>
</evidence>